<evidence type="ECO:0000256" key="6">
    <source>
        <dbReference type="ARBA" id="ARBA00023303"/>
    </source>
</evidence>
<evidence type="ECO:0000256" key="9">
    <source>
        <dbReference type="ARBA" id="ARBA00049940"/>
    </source>
</evidence>
<dbReference type="EMBL" id="CP063189">
    <property type="protein sequence ID" value="WCZ33120.1"/>
    <property type="molecule type" value="Genomic_DNA"/>
</dbReference>
<dbReference type="InterPro" id="IPR003691">
    <property type="entry name" value="FluC"/>
</dbReference>
<comment type="caution">
    <text evidence="10">Lacks conserved residue(s) required for the propagation of feature annotation.</text>
</comment>
<keyword evidence="2" id="KW-1003">Cell membrane</keyword>
<keyword evidence="4 10" id="KW-1133">Transmembrane helix</keyword>
<feature type="transmembrane region" description="Helical" evidence="10">
    <location>
        <begin position="75"/>
        <end position="95"/>
    </location>
</feature>
<keyword evidence="3 10" id="KW-0812">Transmembrane</keyword>
<keyword evidence="6" id="KW-0407">Ion channel</keyword>
<comment type="catalytic activity">
    <reaction evidence="8">
        <text>fluoride(in) = fluoride(out)</text>
        <dbReference type="Rhea" id="RHEA:76159"/>
        <dbReference type="ChEBI" id="CHEBI:17051"/>
    </reaction>
    <physiologicalReaction direction="left-to-right" evidence="8">
        <dbReference type="Rhea" id="RHEA:76160"/>
    </physiologicalReaction>
</comment>
<organism evidence="11 12">
    <name type="scientific">Corynebacterium massiliense DSM 45435</name>
    <dbReference type="NCBI Taxonomy" id="1121364"/>
    <lineage>
        <taxon>Bacteria</taxon>
        <taxon>Bacillati</taxon>
        <taxon>Actinomycetota</taxon>
        <taxon>Actinomycetes</taxon>
        <taxon>Mycobacteriales</taxon>
        <taxon>Corynebacteriaceae</taxon>
        <taxon>Corynebacterium</taxon>
    </lineage>
</organism>
<comment type="subcellular location">
    <subcellularLocation>
        <location evidence="1">Cell membrane</location>
        <topology evidence="1">Multi-pass membrane protein</topology>
    </subcellularLocation>
</comment>
<keyword evidence="6" id="KW-0813">Transport</keyword>
<protein>
    <recommendedName>
        <fullName evidence="10">Fluoride-specific ion channel</fullName>
    </recommendedName>
</protein>
<evidence type="ECO:0000313" key="11">
    <source>
        <dbReference type="EMBL" id="WCZ33120.1"/>
    </source>
</evidence>
<evidence type="ECO:0000256" key="7">
    <source>
        <dbReference type="ARBA" id="ARBA00035120"/>
    </source>
</evidence>
<feature type="transmembrane region" description="Helical" evidence="10">
    <location>
        <begin position="51"/>
        <end position="69"/>
    </location>
</feature>
<evidence type="ECO:0000256" key="1">
    <source>
        <dbReference type="ARBA" id="ARBA00004651"/>
    </source>
</evidence>
<evidence type="ECO:0000256" key="4">
    <source>
        <dbReference type="ARBA" id="ARBA00022989"/>
    </source>
</evidence>
<proteinExistence type="inferred from homology"/>
<dbReference type="NCBIfam" id="NF001101">
    <property type="entry name" value="PRK00134.1"/>
    <property type="match status" value="1"/>
</dbReference>
<evidence type="ECO:0000256" key="2">
    <source>
        <dbReference type="ARBA" id="ARBA00022475"/>
    </source>
</evidence>
<comment type="function">
    <text evidence="9">Fluoride-specific ion channel. Important for reducing fluoride concentration in the cell, thus reducing its toxicity.</text>
</comment>
<accession>A0ABY7UAR5</accession>
<keyword evidence="6" id="KW-0406">Ion transport</keyword>
<evidence type="ECO:0000313" key="12">
    <source>
        <dbReference type="Proteomes" id="UP001220064"/>
    </source>
</evidence>
<reference evidence="11 12" key="1">
    <citation type="submission" date="2020-10" db="EMBL/GenBank/DDBJ databases">
        <title>Complete genome sequence of Corynebacterium massiliense DSM 45435, type strain of Corynebacterium massiliense.</title>
        <authorList>
            <person name="Busche T."/>
            <person name="Kalinowski J."/>
            <person name="Ruckert C."/>
        </authorList>
    </citation>
    <scope>NUCLEOTIDE SEQUENCE [LARGE SCALE GENOMIC DNA]</scope>
    <source>
        <strain evidence="11 12">DSM 45435</strain>
    </source>
</reference>
<evidence type="ECO:0000256" key="8">
    <source>
        <dbReference type="ARBA" id="ARBA00035585"/>
    </source>
</evidence>
<evidence type="ECO:0000256" key="3">
    <source>
        <dbReference type="ARBA" id="ARBA00022692"/>
    </source>
</evidence>
<dbReference type="RefSeq" id="WP_022863788.1">
    <property type="nucleotide sequence ID" value="NZ_ATVG01000018.1"/>
</dbReference>
<evidence type="ECO:0000256" key="5">
    <source>
        <dbReference type="ARBA" id="ARBA00023136"/>
    </source>
</evidence>
<sequence length="115" mass="11246">MRTSFLVGAGAAVGALARFALTAALGGGAMLLLFINVAGSVAMGAFRPGPFWGKGVLGGFTSFATFALYTGEFSAAGAAAYVAATVVGCVGGWLIGAQRGGAQPSNARGIEGGRQ</sequence>
<keyword evidence="5 10" id="KW-0472">Membrane</keyword>
<gene>
    <name evidence="11" type="ORF">CMASS_08485</name>
</gene>
<evidence type="ECO:0000256" key="10">
    <source>
        <dbReference type="RuleBase" id="RU004340"/>
    </source>
</evidence>
<comment type="similarity">
    <text evidence="7 10">Belongs to the fluoride channel Fluc/FEX (TC 1.A.43) family.</text>
</comment>
<keyword evidence="12" id="KW-1185">Reference proteome</keyword>
<name>A0ABY7UAR5_9CORY</name>
<dbReference type="Proteomes" id="UP001220064">
    <property type="component" value="Chromosome"/>
</dbReference>
<dbReference type="Pfam" id="PF02537">
    <property type="entry name" value="CRCB"/>
    <property type="match status" value="1"/>
</dbReference>